<dbReference type="EMBL" id="JAINVZ010000003">
    <property type="protein sequence ID" value="MBY8884594.1"/>
    <property type="molecule type" value="Genomic_DNA"/>
</dbReference>
<dbReference type="PANTHER" id="PTHR42695">
    <property type="entry name" value="GLUTAMINE AMIDOTRANSFERASE YLR126C-RELATED"/>
    <property type="match status" value="1"/>
</dbReference>
<evidence type="ECO:0000313" key="2">
    <source>
        <dbReference type="EMBL" id="MBY8884594.1"/>
    </source>
</evidence>
<evidence type="ECO:0000313" key="3">
    <source>
        <dbReference type="Proteomes" id="UP001198565"/>
    </source>
</evidence>
<accession>A0ABS7QS05</accession>
<dbReference type="InterPro" id="IPR029062">
    <property type="entry name" value="Class_I_gatase-like"/>
</dbReference>
<sequence length="243" mass="25437">MTTTDTPRTPPHRTALAIRHLGFEDLGLLEPLLRERGHTVRYLDVATEPVDTALVREAGLVVVLGGPIGADDADRYPFLADELTALRARLADGSPTLGICLGAQLMARALGAAISPGAAREIGYAPVRLTADGASSPLRHLEGVPVLHWHDDMFGVPDGARLLAGTPACPHQAFALGPRVLGLQFHLETPVEEIENWLVGHAGDLVEAGVHPAGLRDAAAEAGPRLHAGATAAITEWLATAGC</sequence>
<feature type="domain" description="Glutamine amidotransferase" evidence="1">
    <location>
        <begin position="33"/>
        <end position="189"/>
    </location>
</feature>
<dbReference type="Proteomes" id="UP001198565">
    <property type="component" value="Unassembled WGS sequence"/>
</dbReference>
<dbReference type="CDD" id="cd01741">
    <property type="entry name" value="GATase1_1"/>
    <property type="match status" value="1"/>
</dbReference>
<dbReference type="PANTHER" id="PTHR42695:SF5">
    <property type="entry name" value="GLUTAMINE AMIDOTRANSFERASE YLR126C-RELATED"/>
    <property type="match status" value="1"/>
</dbReference>
<evidence type="ECO:0000259" key="1">
    <source>
        <dbReference type="Pfam" id="PF00117"/>
    </source>
</evidence>
<proteinExistence type="predicted"/>
<dbReference type="Gene3D" id="3.40.50.880">
    <property type="match status" value="1"/>
</dbReference>
<name>A0ABS7QS05_9ACTN</name>
<comment type="caution">
    <text evidence="2">The sequence shown here is derived from an EMBL/GenBank/DDBJ whole genome shotgun (WGS) entry which is preliminary data.</text>
</comment>
<dbReference type="SUPFAM" id="SSF52317">
    <property type="entry name" value="Class I glutamine amidotransferase-like"/>
    <property type="match status" value="1"/>
</dbReference>
<dbReference type="PROSITE" id="PS51273">
    <property type="entry name" value="GATASE_TYPE_1"/>
    <property type="match status" value="1"/>
</dbReference>
<keyword evidence="2" id="KW-0315">Glutamine amidotransferase</keyword>
<dbReference type="InterPro" id="IPR017926">
    <property type="entry name" value="GATASE"/>
</dbReference>
<keyword evidence="3" id="KW-1185">Reference proteome</keyword>
<organism evidence="2 3">
    <name type="scientific">Streptantibioticus parmotrematis</name>
    <dbReference type="NCBI Taxonomy" id="2873249"/>
    <lineage>
        <taxon>Bacteria</taxon>
        <taxon>Bacillati</taxon>
        <taxon>Actinomycetota</taxon>
        <taxon>Actinomycetes</taxon>
        <taxon>Kitasatosporales</taxon>
        <taxon>Streptomycetaceae</taxon>
        <taxon>Streptantibioticus</taxon>
    </lineage>
</organism>
<dbReference type="InterPro" id="IPR044992">
    <property type="entry name" value="ChyE-like"/>
</dbReference>
<reference evidence="2 3" key="1">
    <citation type="submission" date="2021-08" db="EMBL/GenBank/DDBJ databases">
        <title>Streptomyces sp. PTM05 isolated from lichen.</title>
        <authorList>
            <person name="Somphong A."/>
            <person name="Phongsopitanun W."/>
            <person name="Tanasupawat S."/>
        </authorList>
    </citation>
    <scope>NUCLEOTIDE SEQUENCE [LARGE SCALE GENOMIC DNA]</scope>
    <source>
        <strain evidence="2 3">Ptm05</strain>
    </source>
</reference>
<protein>
    <submittedName>
        <fullName evidence="2">Glutamine amidotransferase</fullName>
    </submittedName>
</protein>
<gene>
    <name evidence="2" type="ORF">K7472_07015</name>
</gene>
<dbReference type="Pfam" id="PF00117">
    <property type="entry name" value="GATase"/>
    <property type="match status" value="1"/>
</dbReference>
<dbReference type="RefSeq" id="WP_222975111.1">
    <property type="nucleotide sequence ID" value="NZ_JAINVZ010000003.1"/>
</dbReference>
<dbReference type="NCBIfam" id="NF005458">
    <property type="entry name" value="PRK07053.1"/>
    <property type="match status" value="1"/>
</dbReference>